<keyword evidence="1" id="KW-0175">Coiled coil</keyword>
<reference evidence="2 3" key="1">
    <citation type="journal article" date="2014" name="PLoS Genet.">
        <title>The Genome of Spironucleus salmonicida Highlights a Fish Pathogen Adapted to Fluctuating Environments.</title>
        <authorList>
            <person name="Xu F."/>
            <person name="Jerlstrom-Hultqvist J."/>
            <person name="Einarsson E."/>
            <person name="Astvaldsson A."/>
            <person name="Svard S.G."/>
            <person name="Andersson J.O."/>
        </authorList>
    </citation>
    <scope>NUCLEOTIDE SEQUENCE</scope>
    <source>
        <strain evidence="3">ATCC 50377</strain>
    </source>
</reference>
<feature type="coiled-coil region" evidence="1">
    <location>
        <begin position="331"/>
        <end position="358"/>
    </location>
</feature>
<protein>
    <submittedName>
        <fullName evidence="2">Uncharacterized protein</fullName>
    </submittedName>
</protein>
<keyword evidence="4" id="KW-1185">Reference proteome</keyword>
<organism evidence="2">
    <name type="scientific">Spironucleus salmonicida</name>
    <dbReference type="NCBI Taxonomy" id="348837"/>
    <lineage>
        <taxon>Eukaryota</taxon>
        <taxon>Metamonada</taxon>
        <taxon>Diplomonadida</taxon>
        <taxon>Hexamitidae</taxon>
        <taxon>Hexamitinae</taxon>
        <taxon>Spironucleus</taxon>
    </lineage>
</organism>
<reference evidence="3" key="2">
    <citation type="submission" date="2020-12" db="EMBL/GenBank/DDBJ databases">
        <title>New Spironucleus salmonicida genome in near-complete chromosomes.</title>
        <authorList>
            <person name="Xu F."/>
            <person name="Kurt Z."/>
            <person name="Jimenez-Gonzalez A."/>
            <person name="Astvaldsson A."/>
            <person name="Andersson J.O."/>
            <person name="Svard S.G."/>
        </authorList>
    </citation>
    <scope>NUCLEOTIDE SEQUENCE</scope>
    <source>
        <strain evidence="3">ATCC 50377</strain>
    </source>
</reference>
<evidence type="ECO:0000256" key="1">
    <source>
        <dbReference type="SAM" id="Coils"/>
    </source>
</evidence>
<evidence type="ECO:0000313" key="3">
    <source>
        <dbReference type="EMBL" id="KAH0569996.1"/>
    </source>
</evidence>
<sequence length="373" mass="42326">MFQRKKQAAYELANKSTAEGVIFERITFAGVPKTHFAYDVDAEQFVLEGKTFLHAQSTIRRLQAALQGQAGIIEEQRTRIAFLEPFQHKTAEDHYIRQIFEMTKRQKQLEIDKQAYRDQYTTLGHQHEVQLEETGRLQVALQTAVRERVELQRQVDALQLSILRCGQTSLATEETLRARSAEQAAMIAARHETALRGLRAKVYELERAVEQSVRQRAELQQQWQVERERAAIAEIGTAENSRLAANRRLADGGKSDEVVKASFLDQLQCCKLALSDAQQLGREVKVMNGAAAASFVAVGEIAMRLQIQLRVQQKNFECDKEEAQTLNQSQIRKLSTQNEKLTKQVIMLKAELKVVRQSIEGLEIQLLDRQGGG</sequence>
<dbReference type="EMBL" id="KI546159">
    <property type="protein sequence ID" value="EST42528.1"/>
    <property type="molecule type" value="Genomic_DNA"/>
</dbReference>
<dbReference type="VEuPathDB" id="GiardiaDB:SS50377_27970"/>
<evidence type="ECO:0000313" key="4">
    <source>
        <dbReference type="Proteomes" id="UP000018208"/>
    </source>
</evidence>
<name>V6LE22_9EUKA</name>
<proteinExistence type="predicted"/>
<evidence type="ECO:0000313" key="2">
    <source>
        <dbReference type="EMBL" id="EST42528.1"/>
    </source>
</evidence>
<dbReference type="AlphaFoldDB" id="V6LE22"/>
<dbReference type="Proteomes" id="UP000018208">
    <property type="component" value="Unassembled WGS sequence"/>
</dbReference>
<dbReference type="EMBL" id="AUWU02000008">
    <property type="protein sequence ID" value="KAH0569996.1"/>
    <property type="molecule type" value="Genomic_DNA"/>
</dbReference>
<gene>
    <name evidence="2" type="ORF">SS50377_17841</name>
    <name evidence="3" type="ORF">SS50377_27970</name>
</gene>
<accession>V6LE22</accession>